<dbReference type="AlphaFoldDB" id="A0A6A4STM4"/>
<sequence length="98" mass="10926">MMAELRGVDLSSTISTLSCYGRALYVRPSSNSGYVTTGRKPDTFSKRQAPGQASSNWISPVMLPAESHYPFSTIMCHIQREQIEQFLQQKSDAVVKIL</sequence>
<dbReference type="Proteomes" id="UP000438429">
    <property type="component" value="Unassembled WGS sequence"/>
</dbReference>
<evidence type="ECO:0000313" key="1">
    <source>
        <dbReference type="EMBL" id="KAF0033462.1"/>
    </source>
</evidence>
<reference evidence="1 2" key="1">
    <citation type="submission" date="2019-06" db="EMBL/GenBank/DDBJ databases">
        <title>Draft genomes of female and male turbot (Scophthalmus maximus).</title>
        <authorList>
            <person name="Xu H."/>
            <person name="Xu X.-W."/>
            <person name="Shao C."/>
            <person name="Chen S."/>
        </authorList>
    </citation>
    <scope>NUCLEOTIDE SEQUENCE [LARGE SCALE GENOMIC DNA]</scope>
    <source>
        <strain evidence="1">Ysfricsl-2016a</strain>
        <tissue evidence="1">Blood</tissue>
    </source>
</reference>
<proteinExistence type="predicted"/>
<gene>
    <name evidence="1" type="ORF">F2P81_013528</name>
</gene>
<organism evidence="1 2">
    <name type="scientific">Scophthalmus maximus</name>
    <name type="common">Turbot</name>
    <name type="synonym">Psetta maxima</name>
    <dbReference type="NCBI Taxonomy" id="52904"/>
    <lineage>
        <taxon>Eukaryota</taxon>
        <taxon>Metazoa</taxon>
        <taxon>Chordata</taxon>
        <taxon>Craniata</taxon>
        <taxon>Vertebrata</taxon>
        <taxon>Euteleostomi</taxon>
        <taxon>Actinopterygii</taxon>
        <taxon>Neopterygii</taxon>
        <taxon>Teleostei</taxon>
        <taxon>Neoteleostei</taxon>
        <taxon>Acanthomorphata</taxon>
        <taxon>Carangaria</taxon>
        <taxon>Pleuronectiformes</taxon>
        <taxon>Pleuronectoidei</taxon>
        <taxon>Scophthalmidae</taxon>
        <taxon>Scophthalmus</taxon>
    </lineage>
</organism>
<dbReference type="EMBL" id="VEVO01000012">
    <property type="protein sequence ID" value="KAF0033462.1"/>
    <property type="molecule type" value="Genomic_DNA"/>
</dbReference>
<name>A0A6A4STM4_SCOMX</name>
<protein>
    <submittedName>
        <fullName evidence="1">Uncharacterized protein</fullName>
    </submittedName>
</protein>
<comment type="caution">
    <text evidence="1">The sequence shown here is derived from an EMBL/GenBank/DDBJ whole genome shotgun (WGS) entry which is preliminary data.</text>
</comment>
<evidence type="ECO:0000313" key="2">
    <source>
        <dbReference type="Proteomes" id="UP000438429"/>
    </source>
</evidence>
<accession>A0A6A4STM4</accession>